<keyword evidence="2" id="KW-1185">Reference proteome</keyword>
<dbReference type="Proteomes" id="UP000322165">
    <property type="component" value="Unassembled WGS sequence"/>
</dbReference>
<accession>A0A5B2ZDZ2</accession>
<dbReference type="RefSeq" id="WP_149860286.1">
    <property type="nucleotide sequence ID" value="NZ_VUOD01000003.1"/>
</dbReference>
<evidence type="ECO:0000313" key="1">
    <source>
        <dbReference type="EMBL" id="KAA2285460.1"/>
    </source>
</evidence>
<sequence length="63" mass="7032">MRLANCMGESLRLCASCARNVDNQPAPRNGVDTRQWIQPVTRGERCFDWYPEPPKPTAPATGT</sequence>
<reference evidence="1 2" key="1">
    <citation type="submission" date="2019-09" db="EMBL/GenBank/DDBJ databases">
        <title>Arenimonas chukotkensis sp. nov., a bacterium isolated from Chukotka hot spring, Arctic region, Russia.</title>
        <authorList>
            <person name="Zayulina K.S."/>
            <person name="Prokofeva M.I."/>
            <person name="Elcheninov A.G."/>
            <person name="Novikov A."/>
            <person name="Kochetkova T.V."/>
            <person name="Kublanov I.V."/>
        </authorList>
    </citation>
    <scope>NUCLEOTIDE SEQUENCE [LARGE SCALE GENOMIC DNA]</scope>
    <source>
        <strain evidence="1 2">3729k</strain>
    </source>
</reference>
<comment type="caution">
    <text evidence="1">The sequence shown here is derived from an EMBL/GenBank/DDBJ whole genome shotgun (WGS) entry which is preliminary data.</text>
</comment>
<reference evidence="1 2" key="2">
    <citation type="submission" date="2019-09" db="EMBL/GenBank/DDBJ databases">
        <authorList>
            <person name="Mazur A."/>
        </authorList>
    </citation>
    <scope>NUCLEOTIDE SEQUENCE [LARGE SCALE GENOMIC DNA]</scope>
    <source>
        <strain evidence="1 2">3729k</strain>
    </source>
</reference>
<gene>
    <name evidence="1" type="ORF">F0415_05985</name>
</gene>
<dbReference type="AlphaFoldDB" id="A0A5B2ZDZ2"/>
<dbReference type="EMBL" id="VUOD01000003">
    <property type="protein sequence ID" value="KAA2285460.1"/>
    <property type="molecule type" value="Genomic_DNA"/>
</dbReference>
<organism evidence="1 2">
    <name type="scientific">Arenimonas fontis</name>
    <dbReference type="NCBI Taxonomy" id="2608255"/>
    <lineage>
        <taxon>Bacteria</taxon>
        <taxon>Pseudomonadati</taxon>
        <taxon>Pseudomonadota</taxon>
        <taxon>Gammaproteobacteria</taxon>
        <taxon>Lysobacterales</taxon>
        <taxon>Lysobacteraceae</taxon>
        <taxon>Arenimonas</taxon>
    </lineage>
</organism>
<protein>
    <submittedName>
        <fullName evidence="1">Uncharacterized protein</fullName>
    </submittedName>
</protein>
<evidence type="ECO:0000313" key="2">
    <source>
        <dbReference type="Proteomes" id="UP000322165"/>
    </source>
</evidence>
<name>A0A5B2ZDZ2_9GAMM</name>
<proteinExistence type="predicted"/>